<organism evidence="1 2">
    <name type="scientific">Zostera marina</name>
    <name type="common">Eelgrass</name>
    <dbReference type="NCBI Taxonomy" id="29655"/>
    <lineage>
        <taxon>Eukaryota</taxon>
        <taxon>Viridiplantae</taxon>
        <taxon>Streptophyta</taxon>
        <taxon>Embryophyta</taxon>
        <taxon>Tracheophyta</taxon>
        <taxon>Spermatophyta</taxon>
        <taxon>Magnoliopsida</taxon>
        <taxon>Liliopsida</taxon>
        <taxon>Zosteraceae</taxon>
        <taxon>Zostera</taxon>
    </lineage>
</organism>
<dbReference type="AlphaFoldDB" id="A0A0K9PEM0"/>
<evidence type="ECO:0000313" key="1">
    <source>
        <dbReference type="EMBL" id="KMZ67419.1"/>
    </source>
</evidence>
<accession>A0A0K9PEM0</accession>
<evidence type="ECO:0000313" key="2">
    <source>
        <dbReference type="Proteomes" id="UP000036987"/>
    </source>
</evidence>
<protein>
    <submittedName>
        <fullName evidence="1">Uncharacterized protein</fullName>
    </submittedName>
</protein>
<proteinExistence type="predicted"/>
<name>A0A0K9PEM0_ZOSMR</name>
<sequence>MGPVMDRIHEFGNVNYLHSAGQALFFQGGLYILIESSWLSLEPGPNIPGFVLAGLVRNGSMVGRDVFGPSYRAASSFS</sequence>
<dbReference type="Proteomes" id="UP000036987">
    <property type="component" value="Unassembled WGS sequence"/>
</dbReference>
<keyword evidence="2" id="KW-1185">Reference proteome</keyword>
<dbReference type="EMBL" id="LFYR01000914">
    <property type="protein sequence ID" value="KMZ67419.1"/>
    <property type="molecule type" value="Genomic_DNA"/>
</dbReference>
<comment type="caution">
    <text evidence="1">The sequence shown here is derived from an EMBL/GenBank/DDBJ whole genome shotgun (WGS) entry which is preliminary data.</text>
</comment>
<gene>
    <name evidence="1" type="ORF">ZOSMA_269G00100</name>
</gene>
<reference evidence="2" key="1">
    <citation type="journal article" date="2016" name="Nature">
        <title>The genome of the seagrass Zostera marina reveals angiosperm adaptation to the sea.</title>
        <authorList>
            <person name="Olsen J.L."/>
            <person name="Rouze P."/>
            <person name="Verhelst B."/>
            <person name="Lin Y.-C."/>
            <person name="Bayer T."/>
            <person name="Collen J."/>
            <person name="Dattolo E."/>
            <person name="De Paoli E."/>
            <person name="Dittami S."/>
            <person name="Maumus F."/>
            <person name="Michel G."/>
            <person name="Kersting A."/>
            <person name="Lauritano C."/>
            <person name="Lohaus R."/>
            <person name="Toepel M."/>
            <person name="Tonon T."/>
            <person name="Vanneste K."/>
            <person name="Amirebrahimi M."/>
            <person name="Brakel J."/>
            <person name="Bostroem C."/>
            <person name="Chovatia M."/>
            <person name="Grimwood J."/>
            <person name="Jenkins J.W."/>
            <person name="Jueterbock A."/>
            <person name="Mraz A."/>
            <person name="Stam W.T."/>
            <person name="Tice H."/>
            <person name="Bornberg-Bauer E."/>
            <person name="Green P.J."/>
            <person name="Pearson G.A."/>
            <person name="Procaccini G."/>
            <person name="Duarte C.M."/>
            <person name="Schmutz J."/>
            <person name="Reusch T.B.H."/>
            <person name="Van de Peer Y."/>
        </authorList>
    </citation>
    <scope>NUCLEOTIDE SEQUENCE [LARGE SCALE GENOMIC DNA]</scope>
    <source>
        <strain evidence="2">cv. Finnish</strain>
    </source>
</reference>